<dbReference type="Proteomes" id="UP000006263">
    <property type="component" value="Unassembled WGS sequence"/>
</dbReference>
<sequence length="39" mass="4689">MANQYRVGVIRRADGQGFKLRYKHGKTIIKRQKNQWSKQ</sequence>
<reference evidence="1 2" key="1">
    <citation type="journal article" date="2017" name="Antonie Van Leeuwenhoek">
        <title>Rhizobium rhizosphaerae sp. nov., a novel species isolated from rice rhizosphere.</title>
        <authorList>
            <person name="Zhao J.J."/>
            <person name="Zhang J."/>
            <person name="Zhang R.J."/>
            <person name="Zhang C.W."/>
            <person name="Yin H.Q."/>
            <person name="Zhang X.X."/>
        </authorList>
    </citation>
    <scope>NUCLEOTIDE SEQUENCE [LARGE SCALE GENOMIC DNA]</scope>
    <source>
        <strain evidence="1 2">KMM 241</strain>
    </source>
</reference>
<proteinExistence type="predicted"/>
<dbReference type="AlphaFoldDB" id="K6Z4C5"/>
<organism evidence="1 2">
    <name type="scientific">Paraglaciecola mesophila KMM 241</name>
    <dbReference type="NCBI Taxonomy" id="1128912"/>
    <lineage>
        <taxon>Bacteria</taxon>
        <taxon>Pseudomonadati</taxon>
        <taxon>Pseudomonadota</taxon>
        <taxon>Gammaproteobacteria</taxon>
        <taxon>Alteromonadales</taxon>
        <taxon>Alteromonadaceae</taxon>
        <taxon>Paraglaciecola</taxon>
    </lineage>
</organism>
<dbReference type="EMBL" id="BAEP01000030">
    <property type="protein sequence ID" value="GAC23833.1"/>
    <property type="molecule type" value="Genomic_DNA"/>
</dbReference>
<name>K6Z4C5_9ALTE</name>
<evidence type="ECO:0000313" key="1">
    <source>
        <dbReference type="EMBL" id="GAC23833.1"/>
    </source>
</evidence>
<comment type="caution">
    <text evidence="1">The sequence shown here is derived from an EMBL/GenBank/DDBJ whole genome shotgun (WGS) entry which is preliminary data.</text>
</comment>
<gene>
    <name evidence="1" type="ORF">GMES_1537</name>
</gene>
<evidence type="ECO:0000313" key="2">
    <source>
        <dbReference type="Proteomes" id="UP000006263"/>
    </source>
</evidence>
<protein>
    <submittedName>
        <fullName evidence="1">Uncharacterized protein</fullName>
    </submittedName>
</protein>
<accession>K6Z4C5</accession>